<dbReference type="PROSITE" id="PS50887">
    <property type="entry name" value="GGDEF"/>
    <property type="match status" value="1"/>
</dbReference>
<feature type="transmembrane region" description="Helical" evidence="2">
    <location>
        <begin position="436"/>
        <end position="455"/>
    </location>
</feature>
<feature type="region of interest" description="Disordered" evidence="1">
    <location>
        <begin position="115"/>
        <end position="160"/>
    </location>
</feature>
<feature type="transmembrane region" description="Helical" evidence="2">
    <location>
        <begin position="321"/>
        <end position="339"/>
    </location>
</feature>
<keyword evidence="2" id="KW-1133">Transmembrane helix</keyword>
<dbReference type="AlphaFoldDB" id="A0A494YGK0"/>
<feature type="transmembrane region" description="Helical" evidence="2">
    <location>
        <begin position="351"/>
        <end position="370"/>
    </location>
</feature>
<keyword evidence="2" id="KW-0472">Membrane</keyword>
<protein>
    <submittedName>
        <fullName evidence="5">GGDEF domain-containing protein</fullName>
    </submittedName>
</protein>
<dbReference type="InterPro" id="IPR043128">
    <property type="entry name" value="Rev_trsase/Diguanyl_cyclase"/>
</dbReference>
<sequence>MLPILRGFRGDVRGTTRRLLRALPLFVCFALSMRHADAAESASASSVSASVSAMAAVDGALLNDHADVLIDSTDSMTFDDARRSTAFEPLGGRTALGLIDHPVWLRVHVRAPAGDAVQGNATPGDVTRDASEPGESKPGDLKPGEAKPDAGKPDEAKSGPATQTWWLDLSPFSMADVQIFTPGADAAQWRIVHTGEEQPFASRPLAWRQFLVPVTLRDAQDTTVYLRLRGYNTLVVPMRIWRLSTWARHALADYLVIGVCLGVMGGLALYNLLLAARLRQTIFVLYALLVSSYAVFSADLLGLGSQYLWPASFVGVVGRNQALVCLYGCFGALFPLYLLDHARVTRWYRPVLHTVAAIYAVSSLFALHGAYGIAGLVIQALPCVWFPIVIGVALYRSAMGFRPAWYYLIGYGPVIVALTMLILIGQNTLRATPLTMHAFLVAGAFEAILFSQALAERFNILRRERERALELAVGAKHDQWRAAEEHKAELEAKVALRTHELESSEAALKQLAYYDALTELPNRLLFRDDCERLIDACRRDGGTFTLAVVDLNGFKRVNDTLGHHAGDHLLRVVARRLRDAVRERDTVSRLGGDEFGILFPELARDRIAGGALLDALHEACAEPVLYEGGVMQVSGSIGLATFGDACADRDAMYRAADREMYRAKSVHQVQL</sequence>
<dbReference type="InterPro" id="IPR000160">
    <property type="entry name" value="GGDEF_dom"/>
</dbReference>
<name>A0A494YGK0_9BURK</name>
<dbReference type="Proteomes" id="UP000270342">
    <property type="component" value="Unassembled WGS sequence"/>
</dbReference>
<keyword evidence="3" id="KW-0732">Signal</keyword>
<feature type="domain" description="GGDEF" evidence="4">
    <location>
        <begin position="542"/>
        <end position="671"/>
    </location>
</feature>
<dbReference type="NCBIfam" id="TIGR00254">
    <property type="entry name" value="GGDEF"/>
    <property type="match status" value="1"/>
</dbReference>
<dbReference type="InterPro" id="IPR029787">
    <property type="entry name" value="Nucleotide_cyclase"/>
</dbReference>
<dbReference type="PANTHER" id="PTHR46663">
    <property type="entry name" value="DIGUANYLATE CYCLASE DGCT-RELATED"/>
    <property type="match status" value="1"/>
</dbReference>
<dbReference type="Pfam" id="PF07695">
    <property type="entry name" value="7TMR-DISM_7TM"/>
    <property type="match status" value="1"/>
</dbReference>
<dbReference type="CDD" id="cd01949">
    <property type="entry name" value="GGDEF"/>
    <property type="match status" value="1"/>
</dbReference>
<keyword evidence="2" id="KW-0812">Transmembrane</keyword>
<feature type="compositionally biased region" description="Basic and acidic residues" evidence="1">
    <location>
        <begin position="126"/>
        <end position="157"/>
    </location>
</feature>
<comment type="caution">
    <text evidence="5">The sequence shown here is derived from an EMBL/GenBank/DDBJ whole genome shotgun (WGS) entry which is preliminary data.</text>
</comment>
<dbReference type="EMBL" id="RBZU01000001">
    <property type="protein sequence ID" value="RKP59157.1"/>
    <property type="molecule type" value="Genomic_DNA"/>
</dbReference>
<evidence type="ECO:0000313" key="6">
    <source>
        <dbReference type="Proteomes" id="UP000270342"/>
    </source>
</evidence>
<proteinExistence type="predicted"/>
<dbReference type="InterPro" id="IPR011623">
    <property type="entry name" value="7TMR_DISM_rcpt_extracell_dom1"/>
</dbReference>
<feature type="transmembrane region" description="Helical" evidence="2">
    <location>
        <begin position="254"/>
        <end position="276"/>
    </location>
</feature>
<organism evidence="5 6">
    <name type="scientific">Pararobbsia silviterrae</name>
    <dbReference type="NCBI Taxonomy" id="1792498"/>
    <lineage>
        <taxon>Bacteria</taxon>
        <taxon>Pseudomonadati</taxon>
        <taxon>Pseudomonadota</taxon>
        <taxon>Betaproteobacteria</taxon>
        <taxon>Burkholderiales</taxon>
        <taxon>Burkholderiaceae</taxon>
        <taxon>Pararobbsia</taxon>
    </lineage>
</organism>
<evidence type="ECO:0000259" key="4">
    <source>
        <dbReference type="PROSITE" id="PS50887"/>
    </source>
</evidence>
<dbReference type="Gene3D" id="2.60.40.2380">
    <property type="match status" value="1"/>
</dbReference>
<dbReference type="InterPro" id="IPR052163">
    <property type="entry name" value="DGC-Regulatory_Protein"/>
</dbReference>
<evidence type="ECO:0000256" key="1">
    <source>
        <dbReference type="SAM" id="MobiDB-lite"/>
    </source>
</evidence>
<feature type="transmembrane region" description="Helical" evidence="2">
    <location>
        <begin position="376"/>
        <end position="395"/>
    </location>
</feature>
<evidence type="ECO:0000256" key="3">
    <source>
        <dbReference type="SAM" id="SignalP"/>
    </source>
</evidence>
<dbReference type="Gene3D" id="3.30.70.270">
    <property type="match status" value="1"/>
</dbReference>
<evidence type="ECO:0000256" key="2">
    <source>
        <dbReference type="SAM" id="Phobius"/>
    </source>
</evidence>
<feature type="chain" id="PRO_5019804679" evidence="3">
    <location>
        <begin position="39"/>
        <end position="671"/>
    </location>
</feature>
<gene>
    <name evidence="5" type="ORF">D7S86_04470</name>
</gene>
<accession>A0A494YGK0</accession>
<evidence type="ECO:0000313" key="5">
    <source>
        <dbReference type="EMBL" id="RKP59157.1"/>
    </source>
</evidence>
<dbReference type="Pfam" id="PF07696">
    <property type="entry name" value="7TMR-DISMED2"/>
    <property type="match status" value="1"/>
</dbReference>
<feature type="signal peptide" evidence="3">
    <location>
        <begin position="1"/>
        <end position="38"/>
    </location>
</feature>
<feature type="transmembrane region" description="Helical" evidence="2">
    <location>
        <begin position="283"/>
        <end position="309"/>
    </location>
</feature>
<dbReference type="PANTHER" id="PTHR46663:SF3">
    <property type="entry name" value="SLL0267 PROTEIN"/>
    <property type="match status" value="1"/>
</dbReference>
<keyword evidence="6" id="KW-1185">Reference proteome</keyword>
<feature type="transmembrane region" description="Helical" evidence="2">
    <location>
        <begin position="404"/>
        <end position="424"/>
    </location>
</feature>
<dbReference type="Pfam" id="PF00990">
    <property type="entry name" value="GGDEF"/>
    <property type="match status" value="1"/>
</dbReference>
<dbReference type="SMART" id="SM00267">
    <property type="entry name" value="GGDEF"/>
    <property type="match status" value="1"/>
</dbReference>
<reference evidence="5 6" key="1">
    <citation type="submission" date="2018-10" db="EMBL/GenBank/DDBJ databases">
        <title>Robbsia sp. DHC34, isolated from soil.</title>
        <authorList>
            <person name="Gao Z.-H."/>
            <person name="Qiu L.-H."/>
        </authorList>
    </citation>
    <scope>NUCLEOTIDE SEQUENCE [LARGE SCALE GENOMIC DNA]</scope>
    <source>
        <strain evidence="5 6">DHC34</strain>
    </source>
</reference>
<dbReference type="OrthoDB" id="9812260at2"/>
<dbReference type="SUPFAM" id="SSF55073">
    <property type="entry name" value="Nucleotide cyclase"/>
    <property type="match status" value="1"/>
</dbReference>
<dbReference type="RefSeq" id="WP_121083772.1">
    <property type="nucleotide sequence ID" value="NZ_RBZU01000001.1"/>
</dbReference>
<dbReference type="InterPro" id="IPR011622">
    <property type="entry name" value="7TMR_DISM_rcpt_extracell_dom2"/>
</dbReference>